<dbReference type="RefSeq" id="WP_158036172.1">
    <property type="nucleotide sequence ID" value="NZ_BAAAZV010000017.1"/>
</dbReference>
<reference evidence="2 3" key="1">
    <citation type="submission" date="2019-09" db="EMBL/GenBank/DDBJ databases">
        <title>Phylogeny of genus Pseudoclavibacter and closely related genus.</title>
        <authorList>
            <person name="Li Y."/>
        </authorList>
    </citation>
    <scope>NUCLEOTIDE SEQUENCE [LARGE SCALE GENOMIC DNA]</scope>
    <source>
        <strain evidence="2 3">JCM 16921</strain>
    </source>
</reference>
<protein>
    <submittedName>
        <fullName evidence="2">CinA family protein</fullName>
    </submittedName>
</protein>
<dbReference type="SUPFAM" id="SSF142433">
    <property type="entry name" value="CinA-like"/>
    <property type="match status" value="1"/>
</dbReference>
<keyword evidence="3" id="KW-1185">Reference proteome</keyword>
<gene>
    <name evidence="2" type="ORF">F8O02_05140</name>
</gene>
<evidence type="ECO:0000313" key="2">
    <source>
        <dbReference type="EMBL" id="KAB1632394.1"/>
    </source>
</evidence>
<evidence type="ECO:0000313" key="3">
    <source>
        <dbReference type="Proteomes" id="UP000481339"/>
    </source>
</evidence>
<dbReference type="Gene3D" id="3.90.950.20">
    <property type="entry name" value="CinA-like"/>
    <property type="match status" value="1"/>
</dbReference>
<dbReference type="Pfam" id="PF02464">
    <property type="entry name" value="CinA"/>
    <property type="match status" value="1"/>
</dbReference>
<evidence type="ECO:0000259" key="1">
    <source>
        <dbReference type="Pfam" id="PF02464"/>
    </source>
</evidence>
<dbReference type="EMBL" id="WBKA01000003">
    <property type="protein sequence ID" value="KAB1632394.1"/>
    <property type="molecule type" value="Genomic_DNA"/>
</dbReference>
<sequence length="172" mass="18284">MTDPREEQQVSRQAFIIQQYRRLGLTIAVAESLTAGLVAATLADVPGASHVLLGGITAYQTPLKHRLLGVDKALLEERGAVDPQVAEEMALAARERLAMGPLVSVVGISTTGVAGPDWQDEQPPGTVFIGLAAESGVEHFAHHFGGGRQAIREATVAAALDHLWEHIDLGLR</sequence>
<dbReference type="NCBIfam" id="TIGR00199">
    <property type="entry name" value="PncC_domain"/>
    <property type="match status" value="1"/>
</dbReference>
<comment type="caution">
    <text evidence="2">The sequence shown here is derived from an EMBL/GenBank/DDBJ whole genome shotgun (WGS) entry which is preliminary data.</text>
</comment>
<dbReference type="Proteomes" id="UP000481339">
    <property type="component" value="Unassembled WGS sequence"/>
</dbReference>
<proteinExistence type="predicted"/>
<dbReference type="AlphaFoldDB" id="A0A7C8FUP7"/>
<accession>A0A7C8FUP7</accession>
<name>A0A7C8FUP7_9MICO</name>
<organism evidence="2 3">
    <name type="scientific">Pseudoclavibacter caeni</name>
    <dbReference type="NCBI Taxonomy" id="908846"/>
    <lineage>
        <taxon>Bacteria</taxon>
        <taxon>Bacillati</taxon>
        <taxon>Actinomycetota</taxon>
        <taxon>Actinomycetes</taxon>
        <taxon>Micrococcales</taxon>
        <taxon>Microbacteriaceae</taxon>
        <taxon>Pseudoclavibacter</taxon>
    </lineage>
</organism>
<dbReference type="OrthoDB" id="1253990at2"/>
<feature type="domain" description="CinA C-terminal" evidence="1">
    <location>
        <begin position="14"/>
        <end position="165"/>
    </location>
</feature>
<dbReference type="InterPro" id="IPR036653">
    <property type="entry name" value="CinA-like_C"/>
</dbReference>
<dbReference type="InterPro" id="IPR008136">
    <property type="entry name" value="CinA_C"/>
</dbReference>